<accession>A0A0C2J763</accession>
<feature type="transmembrane region" description="Helical" evidence="7">
    <location>
        <begin position="148"/>
        <end position="168"/>
    </location>
</feature>
<dbReference type="VEuPathDB" id="FungiDB:SPBR_02223"/>
<feature type="transmembrane region" description="Helical" evidence="7">
    <location>
        <begin position="418"/>
        <end position="439"/>
    </location>
</feature>
<reference evidence="9 10" key="1">
    <citation type="journal article" date="2014" name="BMC Genomics">
        <title>Comparative genomics of the major fungal agents of human and animal Sporotrichosis: Sporothrix schenckii and Sporothrix brasiliensis.</title>
        <authorList>
            <person name="Teixeira M.M."/>
            <person name="de Almeida L.G."/>
            <person name="Kubitschek-Barreira P."/>
            <person name="Alves F.L."/>
            <person name="Kioshima E.S."/>
            <person name="Abadio A.K."/>
            <person name="Fernandes L."/>
            <person name="Derengowski L.S."/>
            <person name="Ferreira K.S."/>
            <person name="Souza R.C."/>
            <person name="Ruiz J.C."/>
            <person name="de Andrade N.C."/>
            <person name="Paes H.C."/>
            <person name="Nicola A.M."/>
            <person name="Albuquerque P."/>
            <person name="Gerber A.L."/>
            <person name="Martins V.P."/>
            <person name="Peconick L.D."/>
            <person name="Neto A.V."/>
            <person name="Chaucanez C.B."/>
            <person name="Silva P.A."/>
            <person name="Cunha O.L."/>
            <person name="de Oliveira F.F."/>
            <person name="dos Santos T.C."/>
            <person name="Barros A.L."/>
            <person name="Soares M.A."/>
            <person name="de Oliveira L.M."/>
            <person name="Marini M.M."/>
            <person name="Villalobos-Duno H."/>
            <person name="Cunha M.M."/>
            <person name="de Hoog S."/>
            <person name="da Silveira J.F."/>
            <person name="Henrissat B."/>
            <person name="Nino-Vega G.A."/>
            <person name="Cisalpino P.S."/>
            <person name="Mora-Montes H.M."/>
            <person name="Almeida S.R."/>
            <person name="Stajich J.E."/>
            <person name="Lopes-Bezerra L.M."/>
            <person name="Vasconcelos A.T."/>
            <person name="Felipe M.S."/>
        </authorList>
    </citation>
    <scope>NUCLEOTIDE SEQUENCE [LARGE SCALE GENOMIC DNA]</scope>
    <source>
        <strain evidence="9 10">5110</strain>
    </source>
</reference>
<dbReference type="InterPro" id="IPR036259">
    <property type="entry name" value="MFS_trans_sf"/>
</dbReference>
<evidence type="ECO:0000256" key="2">
    <source>
        <dbReference type="ARBA" id="ARBA00007520"/>
    </source>
</evidence>
<name>A0A0C2J763_9PEZI</name>
<feature type="region of interest" description="Disordered" evidence="6">
    <location>
        <begin position="1"/>
        <end position="70"/>
    </location>
</feature>
<feature type="domain" description="Major facilitator superfamily (MFS) profile" evidence="8">
    <location>
        <begin position="84"/>
        <end position="562"/>
    </location>
</feature>
<evidence type="ECO:0000256" key="4">
    <source>
        <dbReference type="ARBA" id="ARBA00022989"/>
    </source>
</evidence>
<gene>
    <name evidence="9" type="ORF">SPBR_02223</name>
</gene>
<evidence type="ECO:0000256" key="6">
    <source>
        <dbReference type="SAM" id="MobiDB-lite"/>
    </source>
</evidence>
<comment type="similarity">
    <text evidence="2">Belongs to the major facilitator superfamily. TCR/Tet family.</text>
</comment>
<sequence>MGSNKEESESSTSPAAVPEAVSANARGDEKPGSAVLGGNAVDDTGSPAGNAKDGDNVEGDKTADTEKSEAPTQQYMTGLPFVLTFGSLILATLLSALNASMISTAIPSITNAFHSIQDVGWYSSSYLISNCAMLPLTGKLFAIFPLRYTFIVFVFILEVGNLISGVAVSSPMLIVGRSITGIGGSGILTGATAIITTIRPLEKRPMFIGTLMAGVALGQVGGPLLGGALAQVTWRWVFYINLPIGGIVILLFLFVVRLPAPTQKPKQLQLLAQNTADQAGNNAAGTGSGIPAQLTRRQHLGITYKQVARIDFPGFFCFAAACALFLIGLEWGGTKYAWGSGVVIGLLVAGAVLFGVFAAWSQYLGDRALLPFRLLRYGYVNVFCGITALAQSASVFVLMSYLPIWFQGVKGATPVVSGVMLLPTIVAQLLAALLCGFLVQRTGYYMPELLSGNSMVLIASGLFTTFSPSTGAGSWIGFQILGGAGRGFVNQLLVTVIQANVPPSDIPLGVSYVLFCQYFGGAVAICAARTVLTSTIGAALAKYAPSVDAATVINTGVTDLRRVIPASEINGVVLAYNKALVNVYLFDDEEDDDEKDEGGALLVVGQCHCPSLKVVVVVADEDEDVGEDDEVEEEERVGEVGVDDEAGVEEPKDGVESVFDDETDEENDEGDDKDGDDDDAVSAVASVVVLNGPCTPTTETFVTCVVTGNFGLVVDVTTTVSVSVTVGSADSTTTVVRNAVAVFVPDAGIVDVVVAPLPPPFPLSSPLPLPPSMLTTE</sequence>
<dbReference type="GO" id="GO:0022857">
    <property type="term" value="F:transmembrane transporter activity"/>
    <property type="evidence" value="ECO:0007669"/>
    <property type="project" value="InterPro"/>
</dbReference>
<dbReference type="RefSeq" id="XP_040620882.1">
    <property type="nucleotide sequence ID" value="XM_040760526.1"/>
</dbReference>
<dbReference type="PANTHER" id="PTHR23501">
    <property type="entry name" value="MAJOR FACILITATOR SUPERFAMILY"/>
    <property type="match status" value="1"/>
</dbReference>
<keyword evidence="5 7" id="KW-0472">Membrane</keyword>
<dbReference type="Pfam" id="PF07690">
    <property type="entry name" value="MFS_1"/>
    <property type="match status" value="1"/>
</dbReference>
<feature type="transmembrane region" description="Helical" evidence="7">
    <location>
        <begin position="119"/>
        <end position="136"/>
    </location>
</feature>
<dbReference type="GO" id="GO:0005886">
    <property type="term" value="C:plasma membrane"/>
    <property type="evidence" value="ECO:0007669"/>
    <property type="project" value="TreeGrafter"/>
</dbReference>
<feature type="compositionally biased region" description="Acidic residues" evidence="6">
    <location>
        <begin position="623"/>
        <end position="648"/>
    </location>
</feature>
<keyword evidence="10" id="KW-1185">Reference proteome</keyword>
<feature type="transmembrane region" description="Helical" evidence="7">
    <location>
        <begin position="174"/>
        <end position="195"/>
    </location>
</feature>
<keyword evidence="3 7" id="KW-0812">Transmembrane</keyword>
<protein>
    <recommendedName>
        <fullName evidence="8">Major facilitator superfamily (MFS) profile domain-containing protein</fullName>
    </recommendedName>
</protein>
<dbReference type="Gene3D" id="1.20.1250.20">
    <property type="entry name" value="MFS general substrate transporter like domains"/>
    <property type="match status" value="1"/>
</dbReference>
<feature type="transmembrane region" description="Helical" evidence="7">
    <location>
        <begin position="337"/>
        <end position="360"/>
    </location>
</feature>
<dbReference type="AlphaFoldDB" id="A0A0C2J763"/>
<feature type="compositionally biased region" description="Basic and acidic residues" evidence="6">
    <location>
        <begin position="52"/>
        <end position="69"/>
    </location>
</feature>
<feature type="region of interest" description="Disordered" evidence="6">
    <location>
        <begin position="623"/>
        <end position="679"/>
    </location>
</feature>
<dbReference type="InterPro" id="IPR011701">
    <property type="entry name" value="MFS"/>
</dbReference>
<feature type="transmembrane region" description="Helical" evidence="7">
    <location>
        <begin position="312"/>
        <end position="331"/>
    </location>
</feature>
<comment type="caution">
    <text evidence="9">The sequence shown here is derived from an EMBL/GenBank/DDBJ whole genome shotgun (WGS) entry which is preliminary data.</text>
</comment>
<feature type="transmembrane region" description="Helical" evidence="7">
    <location>
        <begin position="236"/>
        <end position="256"/>
    </location>
</feature>
<dbReference type="CDD" id="cd17502">
    <property type="entry name" value="MFS_Azr1_MDR_like"/>
    <property type="match status" value="1"/>
</dbReference>
<dbReference type="Gene3D" id="1.20.1720.10">
    <property type="entry name" value="Multidrug resistance protein D"/>
    <property type="match status" value="1"/>
</dbReference>
<evidence type="ECO:0000256" key="7">
    <source>
        <dbReference type="SAM" id="Phobius"/>
    </source>
</evidence>
<keyword evidence="4 7" id="KW-1133">Transmembrane helix</keyword>
<feature type="compositionally biased region" description="Acidic residues" evidence="6">
    <location>
        <begin position="658"/>
        <end position="679"/>
    </location>
</feature>
<dbReference type="GeneID" id="63675447"/>
<proteinExistence type="inferred from homology"/>
<evidence type="ECO:0000259" key="8">
    <source>
        <dbReference type="PROSITE" id="PS50850"/>
    </source>
</evidence>
<dbReference type="PANTHER" id="PTHR23501:SF193">
    <property type="entry name" value="MULTIDRUG TRANSPORTER, PUTATIVE (AFU_ORTHOLOGUE AFUA_8G00940)-RELATED"/>
    <property type="match status" value="1"/>
</dbReference>
<feature type="transmembrane region" description="Helical" evidence="7">
    <location>
        <begin position="380"/>
        <end position="406"/>
    </location>
</feature>
<evidence type="ECO:0000313" key="10">
    <source>
        <dbReference type="Proteomes" id="UP000031575"/>
    </source>
</evidence>
<dbReference type="EMBL" id="AWTV01000006">
    <property type="protein sequence ID" value="KIH92872.1"/>
    <property type="molecule type" value="Genomic_DNA"/>
</dbReference>
<feature type="transmembrane region" description="Helical" evidence="7">
    <location>
        <begin position="207"/>
        <end position="230"/>
    </location>
</feature>
<dbReference type="HOGENOM" id="CLU_360221_0_0_1"/>
<evidence type="ECO:0000313" key="9">
    <source>
        <dbReference type="EMBL" id="KIH92872.1"/>
    </source>
</evidence>
<evidence type="ECO:0000256" key="5">
    <source>
        <dbReference type="ARBA" id="ARBA00023136"/>
    </source>
</evidence>
<dbReference type="InterPro" id="IPR020846">
    <property type="entry name" value="MFS_dom"/>
</dbReference>
<organism evidence="9 10">
    <name type="scientific">Sporothrix brasiliensis 5110</name>
    <dbReference type="NCBI Taxonomy" id="1398154"/>
    <lineage>
        <taxon>Eukaryota</taxon>
        <taxon>Fungi</taxon>
        <taxon>Dikarya</taxon>
        <taxon>Ascomycota</taxon>
        <taxon>Pezizomycotina</taxon>
        <taxon>Sordariomycetes</taxon>
        <taxon>Sordariomycetidae</taxon>
        <taxon>Ophiostomatales</taxon>
        <taxon>Ophiostomataceae</taxon>
        <taxon>Sporothrix</taxon>
    </lineage>
</organism>
<dbReference type="Proteomes" id="UP000031575">
    <property type="component" value="Unassembled WGS sequence"/>
</dbReference>
<evidence type="ECO:0000256" key="3">
    <source>
        <dbReference type="ARBA" id="ARBA00022692"/>
    </source>
</evidence>
<dbReference type="PROSITE" id="PS50850">
    <property type="entry name" value="MFS"/>
    <property type="match status" value="1"/>
</dbReference>
<feature type="transmembrane region" description="Helical" evidence="7">
    <location>
        <begin position="77"/>
        <end position="99"/>
    </location>
</feature>
<comment type="subcellular location">
    <subcellularLocation>
        <location evidence="1">Membrane</location>
        <topology evidence="1">Multi-pass membrane protein</topology>
    </subcellularLocation>
</comment>
<dbReference type="OrthoDB" id="10021397at2759"/>
<evidence type="ECO:0000256" key="1">
    <source>
        <dbReference type="ARBA" id="ARBA00004141"/>
    </source>
</evidence>
<dbReference type="PRINTS" id="PR01036">
    <property type="entry name" value="TCRTETB"/>
</dbReference>
<dbReference type="SUPFAM" id="SSF103473">
    <property type="entry name" value="MFS general substrate transporter"/>
    <property type="match status" value="1"/>
</dbReference>